<feature type="compositionally biased region" description="Low complexity" evidence="3">
    <location>
        <begin position="150"/>
        <end position="173"/>
    </location>
</feature>
<dbReference type="OrthoDB" id="3800936at2759"/>
<keyword evidence="6" id="KW-1185">Reference proteome</keyword>
<dbReference type="InterPro" id="IPR035979">
    <property type="entry name" value="RBD_domain_sf"/>
</dbReference>
<evidence type="ECO:0000256" key="1">
    <source>
        <dbReference type="ARBA" id="ARBA00022884"/>
    </source>
</evidence>
<feature type="domain" description="RRM" evidence="4">
    <location>
        <begin position="650"/>
        <end position="709"/>
    </location>
</feature>
<comment type="caution">
    <text evidence="5">The sequence shown here is derived from an EMBL/GenBank/DDBJ whole genome shotgun (WGS) entry which is preliminary data.</text>
</comment>
<dbReference type="CDD" id="cd00590">
    <property type="entry name" value="RRM_SF"/>
    <property type="match status" value="3"/>
</dbReference>
<dbReference type="Pfam" id="PF18360">
    <property type="entry name" value="hnRNP_Q_AcD"/>
    <property type="match status" value="1"/>
</dbReference>
<feature type="compositionally biased region" description="Low complexity" evidence="3">
    <location>
        <begin position="308"/>
        <end position="322"/>
    </location>
</feature>
<dbReference type="SMART" id="SM00360">
    <property type="entry name" value="RRM"/>
    <property type="match status" value="3"/>
</dbReference>
<dbReference type="PANTHER" id="PTHR21245">
    <property type="entry name" value="HETEROGENEOUS NUCLEAR RIBONUCLEOPROTEIN"/>
    <property type="match status" value="1"/>
</dbReference>
<feature type="compositionally biased region" description="Low complexity" evidence="3">
    <location>
        <begin position="200"/>
        <end position="210"/>
    </location>
</feature>
<protein>
    <recommendedName>
        <fullName evidence="4">RRM domain-containing protein</fullName>
    </recommendedName>
</protein>
<proteinExistence type="predicted"/>
<dbReference type="AlphaFoldDB" id="A0A3L6RBM9"/>
<dbReference type="STRING" id="4540.A0A3L6RBM9"/>
<name>A0A3L6RBM9_PANMI</name>
<accession>A0A3L6RBM9</accession>
<feature type="region of interest" description="Disordered" evidence="3">
    <location>
        <begin position="1099"/>
        <end position="1145"/>
    </location>
</feature>
<evidence type="ECO:0000259" key="4">
    <source>
        <dbReference type="PROSITE" id="PS50102"/>
    </source>
</evidence>
<dbReference type="InterPro" id="IPR041337">
    <property type="entry name" value="hnRNP_Q_AcD"/>
</dbReference>
<feature type="compositionally biased region" description="Basic residues" evidence="3">
    <location>
        <begin position="64"/>
        <end position="76"/>
    </location>
</feature>
<feature type="compositionally biased region" description="Basic and acidic residues" evidence="3">
    <location>
        <begin position="1099"/>
        <end position="1112"/>
    </location>
</feature>
<reference evidence="6" key="1">
    <citation type="journal article" date="2019" name="Nat. Commun.">
        <title>The genome of broomcorn millet.</title>
        <authorList>
            <person name="Zou C."/>
            <person name="Miki D."/>
            <person name="Li D."/>
            <person name="Tang Q."/>
            <person name="Xiao L."/>
            <person name="Rajput S."/>
            <person name="Deng P."/>
            <person name="Jia W."/>
            <person name="Huang R."/>
            <person name="Zhang M."/>
            <person name="Sun Y."/>
            <person name="Hu J."/>
            <person name="Fu X."/>
            <person name="Schnable P.S."/>
            <person name="Li F."/>
            <person name="Zhang H."/>
            <person name="Feng B."/>
            <person name="Zhu X."/>
            <person name="Liu R."/>
            <person name="Schnable J.C."/>
            <person name="Zhu J.-K."/>
            <person name="Zhang H."/>
        </authorList>
    </citation>
    <scope>NUCLEOTIDE SEQUENCE [LARGE SCALE GENOMIC DNA]</scope>
</reference>
<evidence type="ECO:0000256" key="2">
    <source>
        <dbReference type="PROSITE-ProRule" id="PRU00176"/>
    </source>
</evidence>
<feature type="compositionally biased region" description="Basic and acidic residues" evidence="3">
    <location>
        <begin position="809"/>
        <end position="822"/>
    </location>
</feature>
<feature type="region of interest" description="Disordered" evidence="3">
    <location>
        <begin position="780"/>
        <end position="842"/>
    </location>
</feature>
<dbReference type="Proteomes" id="UP000275267">
    <property type="component" value="Unassembled WGS sequence"/>
</dbReference>
<feature type="region of interest" description="Disordered" evidence="3">
    <location>
        <begin position="200"/>
        <end position="256"/>
    </location>
</feature>
<feature type="compositionally biased region" description="Basic and acidic residues" evidence="3">
    <location>
        <begin position="214"/>
        <end position="223"/>
    </location>
</feature>
<dbReference type="Gene3D" id="3.30.70.330">
    <property type="match status" value="3"/>
</dbReference>
<dbReference type="CDD" id="cd21039">
    <property type="entry name" value="NURR"/>
    <property type="match status" value="1"/>
</dbReference>
<feature type="region of interest" description="Disordered" evidence="3">
    <location>
        <begin position="143"/>
        <end position="181"/>
    </location>
</feature>
<feature type="compositionally biased region" description="Basic residues" evidence="3">
    <location>
        <begin position="33"/>
        <end position="52"/>
    </location>
</feature>
<dbReference type="Pfam" id="PF00076">
    <property type="entry name" value="RRM_1"/>
    <property type="match status" value="2"/>
</dbReference>
<dbReference type="PROSITE" id="PS50102">
    <property type="entry name" value="RRM"/>
    <property type="match status" value="3"/>
</dbReference>
<feature type="domain" description="RRM" evidence="4">
    <location>
        <begin position="549"/>
        <end position="646"/>
    </location>
</feature>
<dbReference type="EMBL" id="PQIB02000009">
    <property type="protein sequence ID" value="RLM99993.1"/>
    <property type="molecule type" value="Genomic_DNA"/>
</dbReference>
<sequence length="1145" mass="126249">MLARPVAQVRGSAGTVWAASAVRHPVQGQRGGPARKKGGRGRRPPVPRKKMSLRPQVPKGPPVPRKKKGSQRCRGRRREEGTAVSSRGRPIQCKTEGKGLVLNAREGGSGEYRDRQEELVGLALHEVVTMELAKEEQVLGAGGKAAEKCGSGSPPVPVSSKKTPPEAGRAPRTATRRRAGSCAKRCSTLGAVAPAAKAKAKAAYDAPRAPVRGVSDERGDRVRAVPSSAPCDEPGQERRGSGASASRKRRTTRSVAVEEAVAGLPEPGEGRVKYLVNTFELLLSLAAAGGGPEARGRGARRTRRKNEANATSASTPATPPGAEEIDVSYPSIASSSEVSFPAIAGVACILDVSDRTSRITRARGQRRQRTYNSTGASEKTWSRKVTRVTSQHPFNLRTEKRGKAKEENFVQRLRKMQLEEERLRNPLASRFVRIPPDWDPEGTGDLPGRRGVRFGAGFGEIARVLTPLLFQDKMAPPRGDYDEQDRRAGKGTEVFVGGLPRSATESTLREGYGFVRFAKREYANTAKRQKNGIELQGKRLAVDLSMDQDTLFFGNLCKEWTPEEFEELIHKTFKDVVSVDLAMASNHGSSSKRHVNRGFAFVRFSSHSAAARVIRIGSRTDFMLGDILHPAINWADKESNVDADEMAKVKTAFVGNLPANVNEEYLRKLFEQFGKVIRVAISRKGQCPVGFVHFASRLELDNAIKEMDGETEQDEEHLGWGRAPPARGLGVAGAGGWTPLARGLGHGWRGLLGETGAWPGRLSIAGEEGERRPAGVRHCSAGAAQGPEEEPRRAEGGAGGWVSVARPAVDNEKKRSHEEVKTRRSNVSGDRPDYSYGRHGHDSFDRQVKAPRLSNYACFVKRNKFHIAVDDASDPYESAIASLPSAAKEVLLRILRLGIGTRYDIDIHCVKNLNELPESSAVAVLNQFLISGRDKRNKGDYFASLIAKHQAEAYGLAHTLHGTTYLPRNPEMHGKRYPHEDYDYMAPGSSRYNSGHLPSSYYIDDPPVSQSRIRRYGEERSTIVRNPEPRHDEVDIRRYPEPRLAHESRHNTGKHLDRRYKQEQSLSIERSAEESVRSRERRFLPAAGYGTDLVSDYRSRSPAEYSAERQQVRFDPFTGEPYKFDPFTGEPIRPEPNQRRSGSLY</sequence>
<feature type="domain" description="RRM" evidence="4">
    <location>
        <begin position="492"/>
        <end position="547"/>
    </location>
</feature>
<feature type="compositionally biased region" description="Basic and acidic residues" evidence="3">
    <location>
        <begin position="1041"/>
        <end position="1050"/>
    </location>
</feature>
<organism evidence="5 6">
    <name type="scientific">Panicum miliaceum</name>
    <name type="common">Proso millet</name>
    <name type="synonym">Broomcorn millet</name>
    <dbReference type="NCBI Taxonomy" id="4540"/>
    <lineage>
        <taxon>Eukaryota</taxon>
        <taxon>Viridiplantae</taxon>
        <taxon>Streptophyta</taxon>
        <taxon>Embryophyta</taxon>
        <taxon>Tracheophyta</taxon>
        <taxon>Spermatophyta</taxon>
        <taxon>Magnoliopsida</taxon>
        <taxon>Liliopsida</taxon>
        <taxon>Poales</taxon>
        <taxon>Poaceae</taxon>
        <taxon>PACMAD clade</taxon>
        <taxon>Panicoideae</taxon>
        <taxon>Panicodae</taxon>
        <taxon>Paniceae</taxon>
        <taxon>Panicinae</taxon>
        <taxon>Panicum</taxon>
        <taxon>Panicum sect. Panicum</taxon>
    </lineage>
</organism>
<dbReference type="InterPro" id="IPR012677">
    <property type="entry name" value="Nucleotide-bd_a/b_plait_sf"/>
</dbReference>
<evidence type="ECO:0000256" key="3">
    <source>
        <dbReference type="SAM" id="MobiDB-lite"/>
    </source>
</evidence>
<feature type="region of interest" description="Disordered" evidence="3">
    <location>
        <begin position="1041"/>
        <end position="1079"/>
    </location>
</feature>
<evidence type="ECO:0000313" key="5">
    <source>
        <dbReference type="EMBL" id="RLM99993.1"/>
    </source>
</evidence>
<feature type="region of interest" description="Disordered" evidence="3">
    <location>
        <begin position="289"/>
        <end position="325"/>
    </location>
</feature>
<keyword evidence="1 2" id="KW-0694">RNA-binding</keyword>
<evidence type="ECO:0000313" key="6">
    <source>
        <dbReference type="Proteomes" id="UP000275267"/>
    </source>
</evidence>
<feature type="compositionally biased region" description="Basic and acidic residues" evidence="3">
    <location>
        <begin position="1070"/>
        <end position="1079"/>
    </location>
</feature>
<feature type="region of interest" description="Disordered" evidence="3">
    <location>
        <begin position="361"/>
        <end position="383"/>
    </location>
</feature>
<dbReference type="SUPFAM" id="SSF54928">
    <property type="entry name" value="RNA-binding domain, RBD"/>
    <property type="match status" value="2"/>
</dbReference>
<dbReference type="GO" id="GO:0003723">
    <property type="term" value="F:RNA binding"/>
    <property type="evidence" value="ECO:0007669"/>
    <property type="project" value="UniProtKB-UniRule"/>
</dbReference>
<dbReference type="InterPro" id="IPR000504">
    <property type="entry name" value="RRM_dom"/>
</dbReference>
<feature type="region of interest" description="Disordered" evidence="3">
    <location>
        <begin position="1"/>
        <end position="92"/>
    </location>
</feature>
<gene>
    <name evidence="5" type="ORF">C2845_PM06G32080</name>
</gene>